<evidence type="ECO:0000313" key="3">
    <source>
        <dbReference type="Proteomes" id="UP000252004"/>
    </source>
</evidence>
<dbReference type="InterPro" id="IPR036291">
    <property type="entry name" value="NAD(P)-bd_dom_sf"/>
</dbReference>
<dbReference type="AlphaFoldDB" id="A0A344UBJ4"/>
<protein>
    <submittedName>
        <fullName evidence="2">SDR family NAD(P)-dependent oxidoreductase</fullName>
    </submittedName>
</protein>
<organism evidence="2 3">
    <name type="scientific">Streptomyces globosus</name>
    <dbReference type="NCBI Taxonomy" id="68209"/>
    <lineage>
        <taxon>Bacteria</taxon>
        <taxon>Bacillati</taxon>
        <taxon>Actinomycetota</taxon>
        <taxon>Actinomycetes</taxon>
        <taxon>Kitasatosporales</taxon>
        <taxon>Streptomycetaceae</taxon>
        <taxon>Streptomyces</taxon>
    </lineage>
</organism>
<proteinExistence type="predicted"/>
<dbReference type="Gene3D" id="3.40.50.720">
    <property type="entry name" value="NAD(P)-binding Rossmann-like Domain"/>
    <property type="match status" value="1"/>
</dbReference>
<dbReference type="Gene3D" id="3.90.25.10">
    <property type="entry name" value="UDP-galactose 4-epimerase, domain 1"/>
    <property type="match status" value="1"/>
</dbReference>
<accession>A0A344UBJ4</accession>
<geneLocation type="plasmid" evidence="2 3">
    <name>unnamed2</name>
</geneLocation>
<feature type="domain" description="NmrA-like" evidence="1">
    <location>
        <begin position="3"/>
        <end position="245"/>
    </location>
</feature>
<dbReference type="EMBL" id="CP030864">
    <property type="protein sequence ID" value="AXE28265.1"/>
    <property type="molecule type" value="Genomic_DNA"/>
</dbReference>
<dbReference type="InterPro" id="IPR051604">
    <property type="entry name" value="Ergot_Alk_Oxidoreductase"/>
</dbReference>
<name>A0A344UBJ4_9ACTN</name>
<dbReference type="OrthoDB" id="4632815at2"/>
<dbReference type="RefSeq" id="WP_114059425.1">
    <property type="nucleotide sequence ID" value="NZ_CP030864.1"/>
</dbReference>
<dbReference type="Proteomes" id="UP000252004">
    <property type="component" value="Plasmid unnamed2"/>
</dbReference>
<dbReference type="InterPro" id="IPR008030">
    <property type="entry name" value="NmrA-like"/>
</dbReference>
<sequence>MTTVVVTGATGNVGRHVVRGLGSRGTPLRALTRDPGRAAAVLGPGVDLVRGDFAEPESLHAVFAGADQAFLSFANDPRQVENAAHAIDAAVAAGVRQVVLLSTVGAEAGAARTFSDQHGRIEQRLRSAGVPSVILRSGFLMSNLLGSLPTIGQAGRIFLPAADARIAMIDPRDVAACAVAVLAGQHGDGETHLVTGPEALTFTDVAHRLSTALGRAVEYVAVPDEAALAGMVQAGLPPWLAEGVVGTFQLLREGVNADTTDAVRRLTGREPRPVADFARDLMAPLLAR</sequence>
<dbReference type="Pfam" id="PF05368">
    <property type="entry name" value="NmrA"/>
    <property type="match status" value="1"/>
</dbReference>
<evidence type="ECO:0000259" key="1">
    <source>
        <dbReference type="Pfam" id="PF05368"/>
    </source>
</evidence>
<reference evidence="2 3" key="1">
    <citation type="submission" date="2018-01" db="EMBL/GenBank/DDBJ databases">
        <title>Draft genome Sequence of streptomyces globosus LZH-48.</title>
        <authorList>
            <person name="Ran K."/>
            <person name="Li Z."/>
            <person name="Wei S."/>
            <person name="Dong R."/>
        </authorList>
    </citation>
    <scope>NUCLEOTIDE SEQUENCE [LARGE SCALE GENOMIC DNA]</scope>
    <source>
        <strain evidence="2 3">LZH-48</strain>
        <plasmid evidence="2 3">unnamed2</plasmid>
    </source>
</reference>
<dbReference type="SUPFAM" id="SSF51735">
    <property type="entry name" value="NAD(P)-binding Rossmann-fold domains"/>
    <property type="match status" value="1"/>
</dbReference>
<gene>
    <name evidence="2" type="ORF">C0216_32855</name>
</gene>
<dbReference type="PANTHER" id="PTHR43162">
    <property type="match status" value="1"/>
</dbReference>
<keyword evidence="2" id="KW-0614">Plasmid</keyword>
<dbReference type="PANTHER" id="PTHR43162:SF1">
    <property type="entry name" value="PRESTALK A DIFFERENTIATION PROTEIN A"/>
    <property type="match status" value="1"/>
</dbReference>
<keyword evidence="3" id="KW-1185">Reference proteome</keyword>
<dbReference type="KEGG" id="sgz:C0216_32855"/>
<evidence type="ECO:0000313" key="2">
    <source>
        <dbReference type="EMBL" id="AXE28265.1"/>
    </source>
</evidence>